<keyword evidence="1" id="KW-1133">Transmembrane helix</keyword>
<sequence length="202" mass="22249">MADERLSLLTQVLAYVSSPFRLFAAVLMAVLTFAGYFVYTNQELLIGAYKESKKIPSIAEDRVEDAAAHLFKQSGALVVAVFKVNSMFGTRILYRAYGKNGRDKTNDGLDVGLFSANQSNNSDIVKLLANEIPCGEYKSAQSEMGLWYIAKGVSYTCRISVPPEPGRFVGQITVGWAEKPIDEEQTKAMLQIAATMLSRSKQ</sequence>
<feature type="transmembrane region" description="Helical" evidence="1">
    <location>
        <begin position="20"/>
        <end position="39"/>
    </location>
</feature>
<name>A0A6J5S039_9CAUD</name>
<evidence type="ECO:0000313" key="3">
    <source>
        <dbReference type="EMBL" id="CAB4200089.1"/>
    </source>
</evidence>
<proteinExistence type="predicted"/>
<keyword evidence="1" id="KW-0812">Transmembrane</keyword>
<evidence type="ECO:0000256" key="1">
    <source>
        <dbReference type="SAM" id="Phobius"/>
    </source>
</evidence>
<organism evidence="3">
    <name type="scientific">uncultured Caudovirales phage</name>
    <dbReference type="NCBI Taxonomy" id="2100421"/>
    <lineage>
        <taxon>Viruses</taxon>
        <taxon>Duplodnaviria</taxon>
        <taxon>Heunggongvirae</taxon>
        <taxon>Uroviricota</taxon>
        <taxon>Caudoviricetes</taxon>
        <taxon>Peduoviridae</taxon>
        <taxon>Maltschvirus</taxon>
        <taxon>Maltschvirus maltsch</taxon>
    </lineage>
</organism>
<accession>A0A6J5S039</accession>
<keyword evidence="1" id="KW-0472">Membrane</keyword>
<dbReference type="EMBL" id="LR796874">
    <property type="protein sequence ID" value="CAB4172178.1"/>
    <property type="molecule type" value="Genomic_DNA"/>
</dbReference>
<dbReference type="EMBL" id="LR797303">
    <property type="protein sequence ID" value="CAB4200089.1"/>
    <property type="molecule type" value="Genomic_DNA"/>
</dbReference>
<reference evidence="3" key="1">
    <citation type="submission" date="2020-05" db="EMBL/GenBank/DDBJ databases">
        <authorList>
            <person name="Chiriac C."/>
            <person name="Salcher M."/>
            <person name="Ghai R."/>
            <person name="Kavagutti S V."/>
        </authorList>
    </citation>
    <scope>NUCLEOTIDE SEQUENCE</scope>
</reference>
<protein>
    <submittedName>
        <fullName evidence="3">Uncharacterized protein</fullName>
    </submittedName>
</protein>
<gene>
    <name evidence="3" type="ORF">UFOVP1348_26</name>
    <name evidence="2" type="ORF">UFOVP924_55</name>
</gene>
<evidence type="ECO:0000313" key="2">
    <source>
        <dbReference type="EMBL" id="CAB4172178.1"/>
    </source>
</evidence>